<dbReference type="AlphaFoldDB" id="A0A0Q4BA36"/>
<dbReference type="STRING" id="1702214.AL399_00090"/>
<feature type="domain" description="Thiamine pyrophosphate enzyme TPP-binding" evidence="2">
    <location>
        <begin position="55"/>
        <end position="202"/>
    </location>
</feature>
<dbReference type="GO" id="GO:0016625">
    <property type="term" value="F:oxidoreductase activity, acting on the aldehyde or oxo group of donors, iron-sulfur protein as acceptor"/>
    <property type="evidence" value="ECO:0007669"/>
    <property type="project" value="UniProtKB-ARBA"/>
</dbReference>
<dbReference type="GO" id="GO:0030976">
    <property type="term" value="F:thiamine pyrophosphate binding"/>
    <property type="evidence" value="ECO:0007669"/>
    <property type="project" value="InterPro"/>
</dbReference>
<dbReference type="PANTHER" id="PTHR48084:SF4">
    <property type="entry name" value="2-OXOGLUTARATE OXIDOREDUCTASE SUBUNIT KORB"/>
    <property type="match status" value="1"/>
</dbReference>
<dbReference type="Proteomes" id="UP000054172">
    <property type="component" value="Unassembled WGS sequence"/>
</dbReference>
<dbReference type="EMBL" id="LIIK01000001">
    <property type="protein sequence ID" value="KQM09668.1"/>
    <property type="molecule type" value="Genomic_DNA"/>
</dbReference>
<dbReference type="PATRIC" id="fig|1702214.3.peg.201"/>
<name>A0A0Q4BA36_9BACT</name>
<dbReference type="InterPro" id="IPR011766">
    <property type="entry name" value="TPP_enzyme_TPP-bd"/>
</dbReference>
<dbReference type="EMBL" id="LIIK01000001">
    <property type="protein sequence ID" value="KQM09706.1"/>
    <property type="molecule type" value="Genomic_DNA"/>
</dbReference>
<dbReference type="Pfam" id="PF02775">
    <property type="entry name" value="TPP_enzyme_C"/>
    <property type="match status" value="1"/>
</dbReference>
<evidence type="ECO:0000313" key="4">
    <source>
        <dbReference type="EMBL" id="KQM09706.1"/>
    </source>
</evidence>
<keyword evidence="5" id="KW-1185">Reference proteome</keyword>
<reference evidence="3 5" key="1">
    <citation type="submission" date="2015-08" db="EMBL/GenBank/DDBJ databases">
        <title>Candidatus Bacteriodes Periocalifornicus.</title>
        <authorList>
            <person name="McLean J.S."/>
            <person name="Kelley S."/>
        </authorList>
    </citation>
    <scope>NUCLEOTIDE SEQUENCE [LARGE SCALE GENOMIC DNA]</scope>
    <source>
        <strain evidence="3">12B</strain>
    </source>
</reference>
<dbReference type="InterPro" id="IPR051457">
    <property type="entry name" value="2-oxoacid:Fd_oxidoreductase"/>
</dbReference>
<evidence type="ECO:0000313" key="5">
    <source>
        <dbReference type="Proteomes" id="UP000054172"/>
    </source>
</evidence>
<evidence type="ECO:0000259" key="2">
    <source>
        <dbReference type="Pfam" id="PF02775"/>
    </source>
</evidence>
<protein>
    <submittedName>
        <fullName evidence="3">2-oxoacid:ferredoxin oxidoreductase subunit beta</fullName>
    </submittedName>
</protein>
<dbReference type="SUPFAM" id="SSF52518">
    <property type="entry name" value="Thiamin diphosphate-binding fold (THDP-binding)"/>
    <property type="match status" value="1"/>
</dbReference>
<comment type="caution">
    <text evidence="3">The sequence shown here is derived from an EMBL/GenBank/DDBJ whole genome shotgun (WGS) entry which is preliminary data.</text>
</comment>
<keyword evidence="1" id="KW-0560">Oxidoreductase</keyword>
<dbReference type="CDD" id="cd03375">
    <property type="entry name" value="TPP_OGFOR"/>
    <property type="match status" value="1"/>
</dbReference>
<dbReference type="PANTHER" id="PTHR48084">
    <property type="entry name" value="2-OXOGLUTARATE OXIDOREDUCTASE SUBUNIT KORB-RELATED"/>
    <property type="match status" value="1"/>
</dbReference>
<sequence>MSCRLAVADFKNDQEVRWCPGCGDHAILASVQKAFPLVAEALGYEKERFTVISGIGCSSRFPYYVDTFGFHSIHGRATAISTGVKTANPKLSVWQITGDGDALAIGGNHFIHAVRRNVDINILLFNNEIYGLTKGQYSPTSKFGAVTKTSPYGTVERPFIPGQLVIGAKGTFFARSLDVEMALSTEILVEAAKHDGTSVVEFLQNCVIFNDGAYTNITDKAVRDDRVIYLKHGEPMVFGKNRDKGLILNGFQLKAVQLGKDGYTEENILRHDAHESDTGLHMLLAGMNYPTLPVALGVIRNVPGPTYDQAVEHQQDEVREKSKFHCVDDLLRSGETYEL</sequence>
<proteinExistence type="predicted"/>
<dbReference type="Gene3D" id="3.40.50.970">
    <property type="match status" value="1"/>
</dbReference>
<evidence type="ECO:0000313" key="3">
    <source>
        <dbReference type="EMBL" id="KQM09668.1"/>
    </source>
</evidence>
<dbReference type="GO" id="GO:0044281">
    <property type="term" value="P:small molecule metabolic process"/>
    <property type="evidence" value="ECO:0007669"/>
    <property type="project" value="UniProtKB-ARBA"/>
</dbReference>
<dbReference type="InterPro" id="IPR029061">
    <property type="entry name" value="THDP-binding"/>
</dbReference>
<organism evidence="3 5">
    <name type="scientific">Candidatus [Bacteroides] periocalifornicus</name>
    <dbReference type="NCBI Taxonomy" id="1702214"/>
    <lineage>
        <taxon>Bacteria</taxon>
        <taxon>Pseudomonadati</taxon>
        <taxon>Bacteroidota</taxon>
    </lineage>
</organism>
<gene>
    <name evidence="3" type="ORF">AL399_00090</name>
    <name evidence="4" type="ORF">AL399_00360</name>
</gene>
<accession>A0A0Q4BA36</accession>
<evidence type="ECO:0000256" key="1">
    <source>
        <dbReference type="ARBA" id="ARBA00023002"/>
    </source>
</evidence>
<dbReference type="GO" id="GO:0045333">
    <property type="term" value="P:cellular respiration"/>
    <property type="evidence" value="ECO:0007669"/>
    <property type="project" value="UniProtKB-ARBA"/>
</dbReference>